<dbReference type="EMBL" id="CP014136">
    <property type="protein sequence ID" value="ATA18431.1"/>
    <property type="molecule type" value="Genomic_DNA"/>
</dbReference>
<protein>
    <submittedName>
        <fullName evidence="2">Uncharacterized protein</fullName>
    </submittedName>
</protein>
<evidence type="ECO:0000313" key="3">
    <source>
        <dbReference type="Proteomes" id="UP000217182"/>
    </source>
</evidence>
<proteinExistence type="predicted"/>
<evidence type="ECO:0000313" key="2">
    <source>
        <dbReference type="EMBL" id="ATA18431.1"/>
    </source>
</evidence>
<reference evidence="2 3" key="1">
    <citation type="submission" date="2016-01" db="EMBL/GenBank/DDBJ databases">
        <authorList>
            <person name="Oliw E.H."/>
        </authorList>
    </citation>
    <scope>NUCLEOTIDE SEQUENCE [LARGE SCALE GENOMIC DNA]</scope>
    <source>
        <strain evidence="2 3">FRB97</strain>
    </source>
</reference>
<sequence length="80" mass="8301">MKLKLSLALLAFIATHAAAFQAKIAPESQPTANGASATEQPFNGFHLMALQAQRPGGQCAAASINGCGCPFCTQLRNIGR</sequence>
<dbReference type="KEGG" id="gqu:AWC35_03195"/>
<organism evidence="2 3">
    <name type="scientific">Gibbsiella quercinecans</name>
    <dbReference type="NCBI Taxonomy" id="929813"/>
    <lineage>
        <taxon>Bacteria</taxon>
        <taxon>Pseudomonadati</taxon>
        <taxon>Pseudomonadota</taxon>
        <taxon>Gammaproteobacteria</taxon>
        <taxon>Enterobacterales</taxon>
        <taxon>Yersiniaceae</taxon>
        <taxon>Gibbsiella</taxon>
    </lineage>
</organism>
<keyword evidence="3" id="KW-1185">Reference proteome</keyword>
<dbReference type="Proteomes" id="UP000217182">
    <property type="component" value="Chromosome"/>
</dbReference>
<dbReference type="RefSeq" id="WP_095845028.1">
    <property type="nucleotide sequence ID" value="NZ_CP014136.1"/>
</dbReference>
<accession>A0A250AX36</accession>
<feature type="chain" id="PRO_5012060726" evidence="1">
    <location>
        <begin position="18"/>
        <end position="80"/>
    </location>
</feature>
<dbReference type="OrthoDB" id="6547554at2"/>
<keyword evidence="1" id="KW-0732">Signal</keyword>
<gene>
    <name evidence="2" type="ORF">AWC35_03195</name>
</gene>
<dbReference type="AlphaFoldDB" id="A0A250AX36"/>
<feature type="signal peptide" evidence="1">
    <location>
        <begin position="1"/>
        <end position="17"/>
    </location>
</feature>
<evidence type="ECO:0000256" key="1">
    <source>
        <dbReference type="SAM" id="SignalP"/>
    </source>
</evidence>
<name>A0A250AX36_9GAMM</name>